<proteinExistence type="predicted"/>
<name>A0A9P0TAN9_PIEBR</name>
<keyword evidence="3" id="KW-1185">Reference proteome</keyword>
<evidence type="ECO:0000313" key="2">
    <source>
        <dbReference type="EMBL" id="CAH4014742.1"/>
    </source>
</evidence>
<dbReference type="InterPro" id="IPR036084">
    <property type="entry name" value="Ser_inhib-like_sf"/>
</dbReference>
<evidence type="ECO:0000313" key="3">
    <source>
        <dbReference type="Proteomes" id="UP001152562"/>
    </source>
</evidence>
<dbReference type="EMBL" id="CALOZG010000004">
    <property type="protein sequence ID" value="CAH4014742.1"/>
    <property type="molecule type" value="Genomic_DNA"/>
</dbReference>
<protein>
    <recommendedName>
        <fullName evidence="1">TIL domain-containing protein</fullName>
    </recommendedName>
</protein>
<reference evidence="2" key="1">
    <citation type="submission" date="2022-05" db="EMBL/GenBank/DDBJ databases">
        <authorList>
            <person name="Okamura Y."/>
        </authorList>
    </citation>
    <scope>NUCLEOTIDE SEQUENCE</scope>
</reference>
<dbReference type="InterPro" id="IPR002919">
    <property type="entry name" value="TIL_dom"/>
</dbReference>
<dbReference type="Pfam" id="PF01826">
    <property type="entry name" value="TIL"/>
    <property type="match status" value="1"/>
</dbReference>
<gene>
    <name evidence="2" type="ORF">PIBRA_LOCUS3375</name>
</gene>
<organism evidence="2 3">
    <name type="scientific">Pieris brassicae</name>
    <name type="common">White butterfly</name>
    <name type="synonym">Large white butterfly</name>
    <dbReference type="NCBI Taxonomy" id="7116"/>
    <lineage>
        <taxon>Eukaryota</taxon>
        <taxon>Metazoa</taxon>
        <taxon>Ecdysozoa</taxon>
        <taxon>Arthropoda</taxon>
        <taxon>Hexapoda</taxon>
        <taxon>Insecta</taxon>
        <taxon>Pterygota</taxon>
        <taxon>Neoptera</taxon>
        <taxon>Endopterygota</taxon>
        <taxon>Lepidoptera</taxon>
        <taxon>Glossata</taxon>
        <taxon>Ditrysia</taxon>
        <taxon>Papilionoidea</taxon>
        <taxon>Pieridae</taxon>
        <taxon>Pierinae</taxon>
        <taxon>Pieris</taxon>
    </lineage>
</organism>
<accession>A0A9P0TAN9</accession>
<comment type="caution">
    <text evidence="2">The sequence shown here is derived from an EMBL/GenBank/DDBJ whole genome shotgun (WGS) entry which is preliminary data.</text>
</comment>
<sequence>MSPRIVSPVFDRFSKGIMTLKVLPILLLFYVAYSMEVGEKSSIIDCPENEVYVNCTLGVCWRTCEDLKKRPPCPPLAPFCVLPGCLCNDDWKRNTDGVCVPPQDCCKL</sequence>
<dbReference type="SUPFAM" id="SSF57567">
    <property type="entry name" value="Serine protease inhibitors"/>
    <property type="match status" value="1"/>
</dbReference>
<dbReference type="Proteomes" id="UP001152562">
    <property type="component" value="Unassembled WGS sequence"/>
</dbReference>
<dbReference type="AlphaFoldDB" id="A0A9P0TAN9"/>
<feature type="domain" description="TIL" evidence="1">
    <location>
        <begin position="46"/>
        <end position="105"/>
    </location>
</feature>
<dbReference type="Gene3D" id="2.10.25.10">
    <property type="entry name" value="Laminin"/>
    <property type="match status" value="1"/>
</dbReference>
<evidence type="ECO:0000259" key="1">
    <source>
        <dbReference type="Pfam" id="PF01826"/>
    </source>
</evidence>
<dbReference type="CDD" id="cd19941">
    <property type="entry name" value="TIL"/>
    <property type="match status" value="1"/>
</dbReference>